<feature type="modified residue" description="N6-(pyridoxal phosphate)lysine" evidence="5">
    <location>
        <position position="54"/>
    </location>
</feature>
<dbReference type="PANTHER" id="PTHR43780:SF2">
    <property type="entry name" value="1-AMINOCYCLOPROPANE-1-CARBOXYLATE DEAMINASE-RELATED"/>
    <property type="match status" value="1"/>
</dbReference>
<feature type="active site" description="Nucleophile" evidence="4">
    <location>
        <position position="81"/>
    </location>
</feature>
<evidence type="ECO:0000256" key="5">
    <source>
        <dbReference type="PIRSR" id="PIRSR006278-2"/>
    </source>
</evidence>
<dbReference type="InterPro" id="IPR036052">
    <property type="entry name" value="TrpB-like_PALP_sf"/>
</dbReference>
<dbReference type="Proteomes" id="UP000199305">
    <property type="component" value="Unassembled WGS sequence"/>
</dbReference>
<evidence type="ECO:0000256" key="2">
    <source>
        <dbReference type="ARBA" id="ARBA00008639"/>
    </source>
</evidence>
<protein>
    <submittedName>
        <fullName evidence="7">D-cysteine desulfhydrase</fullName>
    </submittedName>
</protein>
<dbReference type="Pfam" id="PF00291">
    <property type="entry name" value="PALP"/>
    <property type="match status" value="1"/>
</dbReference>
<reference evidence="8" key="1">
    <citation type="submission" date="2016-10" db="EMBL/GenBank/DDBJ databases">
        <authorList>
            <person name="Varghese N."/>
            <person name="Submissions S."/>
        </authorList>
    </citation>
    <scope>NUCLEOTIDE SEQUENCE [LARGE SCALE GENOMIC DNA]</scope>
    <source>
        <strain evidence="8">CGMCC 1.10658</strain>
    </source>
</reference>
<feature type="domain" description="Tryptophan synthase beta chain-like PALP" evidence="6">
    <location>
        <begin position="11"/>
        <end position="321"/>
    </location>
</feature>
<dbReference type="PIRSF" id="PIRSF006278">
    <property type="entry name" value="ACCD_DCysDesulf"/>
    <property type="match status" value="1"/>
</dbReference>
<name>A0A1G8ZMM7_9GAMM</name>
<dbReference type="PANTHER" id="PTHR43780">
    <property type="entry name" value="1-AMINOCYCLOPROPANE-1-CARBOXYLATE DEAMINASE-RELATED"/>
    <property type="match status" value="1"/>
</dbReference>
<dbReference type="OrthoDB" id="9801249at2"/>
<keyword evidence="3 5" id="KW-0663">Pyridoxal phosphate</keyword>
<gene>
    <name evidence="7" type="ORF">SAMN05216212_1681</name>
</gene>
<dbReference type="STRING" id="658219.SAMN05216212_1681"/>
<evidence type="ECO:0000256" key="1">
    <source>
        <dbReference type="ARBA" id="ARBA00001933"/>
    </source>
</evidence>
<accession>A0A1G8ZMM7</accession>
<dbReference type="RefSeq" id="WP_091511822.1">
    <property type="nucleotide sequence ID" value="NZ_FNFH01000003.1"/>
</dbReference>
<organism evidence="7 8">
    <name type="scientific">Microbulbifer yueqingensis</name>
    <dbReference type="NCBI Taxonomy" id="658219"/>
    <lineage>
        <taxon>Bacteria</taxon>
        <taxon>Pseudomonadati</taxon>
        <taxon>Pseudomonadota</taxon>
        <taxon>Gammaproteobacteria</taxon>
        <taxon>Cellvibrionales</taxon>
        <taxon>Microbulbiferaceae</taxon>
        <taxon>Microbulbifer</taxon>
    </lineage>
</organism>
<evidence type="ECO:0000259" key="6">
    <source>
        <dbReference type="Pfam" id="PF00291"/>
    </source>
</evidence>
<evidence type="ECO:0000313" key="8">
    <source>
        <dbReference type="Proteomes" id="UP000199305"/>
    </source>
</evidence>
<evidence type="ECO:0000256" key="3">
    <source>
        <dbReference type="ARBA" id="ARBA00022898"/>
    </source>
</evidence>
<proteinExistence type="inferred from homology"/>
<dbReference type="SUPFAM" id="SSF53686">
    <property type="entry name" value="Tryptophan synthase beta subunit-like PLP-dependent enzymes"/>
    <property type="match status" value="1"/>
</dbReference>
<keyword evidence="8" id="KW-1185">Reference proteome</keyword>
<comment type="cofactor">
    <cofactor evidence="1">
        <name>pyridoxal 5'-phosphate</name>
        <dbReference type="ChEBI" id="CHEBI:597326"/>
    </cofactor>
</comment>
<dbReference type="GO" id="GO:0019148">
    <property type="term" value="F:D-cysteine desulfhydrase activity"/>
    <property type="evidence" value="ECO:0007669"/>
    <property type="project" value="TreeGrafter"/>
</dbReference>
<evidence type="ECO:0000313" key="7">
    <source>
        <dbReference type="EMBL" id="SDK16263.1"/>
    </source>
</evidence>
<dbReference type="InterPro" id="IPR001926">
    <property type="entry name" value="TrpB-like_PALP"/>
</dbReference>
<dbReference type="EMBL" id="FNFH01000003">
    <property type="protein sequence ID" value="SDK16263.1"/>
    <property type="molecule type" value="Genomic_DNA"/>
</dbReference>
<evidence type="ECO:0000256" key="4">
    <source>
        <dbReference type="PIRSR" id="PIRSR006278-1"/>
    </source>
</evidence>
<comment type="similarity">
    <text evidence="2">Belongs to the ACC deaminase/D-cysteine desulfhydrase family.</text>
</comment>
<dbReference type="AlphaFoldDB" id="A0A1G8ZMM7"/>
<sequence length="337" mass="36890">MDTLAFPARVELARLPTPLQPLDRITEKYSTPFDGPRIWVKRDDLTEAAMSGNKLRKLEFIAGAALERGCDTLITCGGLQSNHCRTTALVGARLGLNVHLILRGEHSGEMDGNLLLDRLAGAKVSFYPQRQYFREQQEIFAHWEKVYADHGHKALLIPTGASDGLGIWGYLAGSQELLQDCHRAGFRPEYVVCATGSGGTQAGLTLGFHLAGAATVVEGYAVCDDEQYFIRKVHEDVAAWSADGGHGFDEKTLNVSVNADYIGPGYAVADEPVYRTIAEAASLEGLVLDPVYTGKAFHGLLQELGRGRYRDCDNLVFVHTGGHYGLFPHRAHFAFLE</sequence>
<dbReference type="Gene3D" id="3.40.50.1100">
    <property type="match status" value="2"/>
</dbReference>
<dbReference type="InterPro" id="IPR027278">
    <property type="entry name" value="ACCD_DCysDesulf"/>
</dbReference>